<name>A0ABY6HKF7_9ARCH</name>
<keyword evidence="7" id="KW-1185">Reference proteome</keyword>
<protein>
    <submittedName>
        <fullName evidence="6">Glyceraldehyde 3-phosphate phosphatase</fullName>
        <ecNumber evidence="6">3.1.3.-</ecNumber>
    </submittedName>
</protein>
<evidence type="ECO:0000313" key="7">
    <source>
        <dbReference type="Proteomes" id="UP001208689"/>
    </source>
</evidence>
<sequence length="220" mass="24352">MTLEAIIFDCDGVLVDSEKFSCGAWNVLMKKEYNLEVGTDYNAILGKNSTDAAKFYLEKYDIDYSKDLLHVLAKKKEDTYYQISKNHLDPVPGIRQIIHDAKSLKLKIAVASSGSLDKINYSLTETGLRDEFDMIICADDVKHAKPSPDIFLTAMAKLNSKPEQSIVIEDSLSGIIAAKASGAYTVAIANTFPRDKLQDADLVIESFADLDLNALFSHFS</sequence>
<dbReference type="EC" id="3.1.3.-" evidence="6"/>
<dbReference type="EMBL" id="CP104013">
    <property type="protein sequence ID" value="UYP44004.1"/>
    <property type="molecule type" value="Genomic_DNA"/>
</dbReference>
<reference evidence="6" key="1">
    <citation type="submission" date="2022-09" db="EMBL/GenBank/DDBJ databases">
        <title>Actin cytoskeleton and complex cell architecture in an #Asgard archaeon.</title>
        <authorList>
            <person name="Ponce Toledo R.I."/>
            <person name="Schleper C."/>
            <person name="Rodrigues Oliveira T."/>
            <person name="Wollweber F."/>
            <person name="Xu J."/>
            <person name="Rittmann S."/>
            <person name="Klingl A."/>
            <person name="Pilhofer M."/>
        </authorList>
    </citation>
    <scope>NUCLEOTIDE SEQUENCE</scope>
    <source>
        <strain evidence="6">B-35</strain>
    </source>
</reference>
<dbReference type="InterPro" id="IPR023214">
    <property type="entry name" value="HAD_sf"/>
</dbReference>
<dbReference type="NCBIfam" id="TIGR01509">
    <property type="entry name" value="HAD-SF-IA-v3"/>
    <property type="match status" value="1"/>
</dbReference>
<comment type="cofactor">
    <cofactor evidence="1">
        <name>Mg(2+)</name>
        <dbReference type="ChEBI" id="CHEBI:18420"/>
    </cofactor>
</comment>
<dbReference type="SUPFAM" id="SSF56784">
    <property type="entry name" value="HAD-like"/>
    <property type="match status" value="1"/>
</dbReference>
<evidence type="ECO:0000256" key="4">
    <source>
        <dbReference type="ARBA" id="ARBA00022842"/>
    </source>
</evidence>
<gene>
    <name evidence="6" type="ORF">NEF87_000289</name>
</gene>
<evidence type="ECO:0000256" key="5">
    <source>
        <dbReference type="ARBA" id="ARBA00023277"/>
    </source>
</evidence>
<keyword evidence="6" id="KW-0378">Hydrolase</keyword>
<organism evidence="6 7">
    <name type="scientific">Candidatus Lokiarchaeum ossiferum</name>
    <dbReference type="NCBI Taxonomy" id="2951803"/>
    <lineage>
        <taxon>Archaea</taxon>
        <taxon>Promethearchaeati</taxon>
        <taxon>Promethearchaeota</taxon>
        <taxon>Promethearchaeia</taxon>
        <taxon>Promethearchaeales</taxon>
        <taxon>Promethearchaeaceae</taxon>
        <taxon>Candidatus Lokiarchaeum</taxon>
    </lineage>
</organism>
<dbReference type="InterPro" id="IPR051600">
    <property type="entry name" value="Beta-PGM-like"/>
</dbReference>
<dbReference type="Pfam" id="PF13419">
    <property type="entry name" value="HAD_2"/>
    <property type="match status" value="1"/>
</dbReference>
<evidence type="ECO:0000313" key="6">
    <source>
        <dbReference type="EMBL" id="UYP44004.1"/>
    </source>
</evidence>
<dbReference type="Proteomes" id="UP001208689">
    <property type="component" value="Chromosome"/>
</dbReference>
<keyword evidence="4" id="KW-0460">Magnesium</keyword>
<keyword evidence="3" id="KW-0479">Metal-binding</keyword>
<accession>A0ABY6HKF7</accession>
<keyword evidence="5" id="KW-0119">Carbohydrate metabolism</keyword>
<dbReference type="Gene3D" id="1.10.150.240">
    <property type="entry name" value="Putative phosphatase, domain 2"/>
    <property type="match status" value="1"/>
</dbReference>
<dbReference type="SFLD" id="SFLDG01129">
    <property type="entry name" value="C1.5:_HAD__Beta-PGM__Phosphata"/>
    <property type="match status" value="1"/>
</dbReference>
<dbReference type="PANTHER" id="PTHR46193:SF18">
    <property type="entry name" value="HEXITOL PHOSPHATASE B"/>
    <property type="match status" value="1"/>
</dbReference>
<dbReference type="GO" id="GO:0016787">
    <property type="term" value="F:hydrolase activity"/>
    <property type="evidence" value="ECO:0007669"/>
    <property type="project" value="UniProtKB-KW"/>
</dbReference>
<dbReference type="Gene3D" id="3.40.50.1000">
    <property type="entry name" value="HAD superfamily/HAD-like"/>
    <property type="match status" value="1"/>
</dbReference>
<dbReference type="PRINTS" id="PR00413">
    <property type="entry name" value="HADHALOGNASE"/>
</dbReference>
<dbReference type="InterPro" id="IPR041492">
    <property type="entry name" value="HAD_2"/>
</dbReference>
<dbReference type="InterPro" id="IPR006439">
    <property type="entry name" value="HAD-SF_hydro_IA"/>
</dbReference>
<evidence type="ECO:0000256" key="1">
    <source>
        <dbReference type="ARBA" id="ARBA00001946"/>
    </source>
</evidence>
<dbReference type="PANTHER" id="PTHR46193">
    <property type="entry name" value="6-PHOSPHOGLUCONATE PHOSPHATASE"/>
    <property type="match status" value="1"/>
</dbReference>
<dbReference type="SFLD" id="SFLDG01135">
    <property type="entry name" value="C1.5.6:_HAD__Beta-PGM__Phospha"/>
    <property type="match status" value="1"/>
</dbReference>
<dbReference type="SFLD" id="SFLDS00003">
    <property type="entry name" value="Haloacid_Dehalogenase"/>
    <property type="match status" value="1"/>
</dbReference>
<proteinExistence type="inferred from homology"/>
<evidence type="ECO:0000256" key="3">
    <source>
        <dbReference type="ARBA" id="ARBA00022723"/>
    </source>
</evidence>
<evidence type="ECO:0000256" key="2">
    <source>
        <dbReference type="ARBA" id="ARBA00007958"/>
    </source>
</evidence>
<dbReference type="InterPro" id="IPR023198">
    <property type="entry name" value="PGP-like_dom2"/>
</dbReference>
<comment type="similarity">
    <text evidence="2">Belongs to the HAD-like hydrolase superfamily.</text>
</comment>
<dbReference type="InterPro" id="IPR036412">
    <property type="entry name" value="HAD-like_sf"/>
</dbReference>